<keyword evidence="3" id="KW-1185">Reference proteome</keyword>
<feature type="compositionally biased region" description="Basic and acidic residues" evidence="1">
    <location>
        <begin position="11"/>
        <end position="24"/>
    </location>
</feature>
<proteinExistence type="predicted"/>
<sequence>MVSASVVTVGTERDRERKLPRQEKLTPSAGTTELLGA</sequence>
<evidence type="ECO:0000313" key="2">
    <source>
        <dbReference type="EMBL" id="CCX31564.1"/>
    </source>
</evidence>
<name>U4LHG0_PYROM</name>
<dbReference type="AlphaFoldDB" id="U4LHG0"/>
<evidence type="ECO:0000313" key="3">
    <source>
        <dbReference type="Proteomes" id="UP000018144"/>
    </source>
</evidence>
<accession>U4LHG0</accession>
<feature type="region of interest" description="Disordered" evidence="1">
    <location>
        <begin position="1"/>
        <end position="37"/>
    </location>
</feature>
<dbReference type="EMBL" id="HF935615">
    <property type="protein sequence ID" value="CCX31564.1"/>
    <property type="molecule type" value="Genomic_DNA"/>
</dbReference>
<evidence type="ECO:0000256" key="1">
    <source>
        <dbReference type="SAM" id="MobiDB-lite"/>
    </source>
</evidence>
<dbReference type="Proteomes" id="UP000018144">
    <property type="component" value="Unassembled WGS sequence"/>
</dbReference>
<protein>
    <submittedName>
        <fullName evidence="2">Uncharacterized protein</fullName>
    </submittedName>
</protein>
<gene>
    <name evidence="2" type="ORF">PCON_11005</name>
</gene>
<organism evidence="2 3">
    <name type="scientific">Pyronema omphalodes (strain CBS 100304)</name>
    <name type="common">Pyronema confluens</name>
    <dbReference type="NCBI Taxonomy" id="1076935"/>
    <lineage>
        <taxon>Eukaryota</taxon>
        <taxon>Fungi</taxon>
        <taxon>Dikarya</taxon>
        <taxon>Ascomycota</taxon>
        <taxon>Pezizomycotina</taxon>
        <taxon>Pezizomycetes</taxon>
        <taxon>Pezizales</taxon>
        <taxon>Pyronemataceae</taxon>
        <taxon>Pyronema</taxon>
    </lineage>
</organism>
<reference evidence="2 3" key="1">
    <citation type="journal article" date="2013" name="PLoS Genet.">
        <title>The genome and development-dependent transcriptomes of Pyronema confluens: a window into fungal evolution.</title>
        <authorList>
            <person name="Traeger S."/>
            <person name="Altegoer F."/>
            <person name="Freitag M."/>
            <person name="Gabaldon T."/>
            <person name="Kempken F."/>
            <person name="Kumar A."/>
            <person name="Marcet-Houben M."/>
            <person name="Poggeler S."/>
            <person name="Stajich J.E."/>
            <person name="Nowrousian M."/>
        </authorList>
    </citation>
    <scope>NUCLEOTIDE SEQUENCE [LARGE SCALE GENOMIC DNA]</scope>
    <source>
        <strain evidence="3">CBS 100304</strain>
        <tissue evidence="2">Vegetative mycelium</tissue>
    </source>
</reference>